<evidence type="ECO:0000313" key="2">
    <source>
        <dbReference type="EMBL" id="KAK7881387.1"/>
    </source>
</evidence>
<dbReference type="Proteomes" id="UP001460270">
    <property type="component" value="Unassembled WGS sequence"/>
</dbReference>
<gene>
    <name evidence="2" type="ORF">WMY93_029796</name>
</gene>
<feature type="compositionally biased region" description="Basic and acidic residues" evidence="1">
    <location>
        <begin position="216"/>
        <end position="225"/>
    </location>
</feature>
<sequence>MCPVRGCFIRVGHIRRHILAHKDISSNEKEIYLAKARRQTALKALSELRATNPEPPLVSPKRPPLSLKEFKSWKIQYSIYIPCSTSGGEDSDEEKEPPQQFSPEEPQSAQEGETQSQSAQEGETQSQSAQEGETQSQSAQEEETQSQSAQKEETQSQSAQKEETQSQSAQEEETQSAKHKKAKKEKAKKDKVKEEIRPKRQKAPTRLHGCAQISHRTKDSDEEPQKSPQQIPETSDFENETKETNPEEEKEEILKNIHEIYEAYKAEKRGEELRFPPTVHPAITKLIKDRRKGSTEQFQFSKPLSTQLSSAVLAYCQRQ</sequence>
<evidence type="ECO:0000313" key="3">
    <source>
        <dbReference type="Proteomes" id="UP001460270"/>
    </source>
</evidence>
<feature type="compositionally biased region" description="Low complexity" evidence="1">
    <location>
        <begin position="98"/>
        <end position="149"/>
    </location>
</feature>
<proteinExistence type="predicted"/>
<feature type="compositionally biased region" description="Basic and acidic residues" evidence="1">
    <location>
        <begin position="150"/>
        <end position="164"/>
    </location>
</feature>
<keyword evidence="3" id="KW-1185">Reference proteome</keyword>
<feature type="compositionally biased region" description="Basic and acidic residues" evidence="1">
    <location>
        <begin position="187"/>
        <end position="198"/>
    </location>
</feature>
<feature type="region of interest" description="Disordered" evidence="1">
    <location>
        <begin position="84"/>
        <end position="253"/>
    </location>
</feature>
<dbReference type="AlphaFoldDB" id="A0AAW0MKV6"/>
<accession>A0AAW0MKV6</accession>
<evidence type="ECO:0000256" key="1">
    <source>
        <dbReference type="SAM" id="MobiDB-lite"/>
    </source>
</evidence>
<dbReference type="EMBL" id="JBBPFD010000022">
    <property type="protein sequence ID" value="KAK7881387.1"/>
    <property type="molecule type" value="Genomic_DNA"/>
</dbReference>
<feature type="compositionally biased region" description="Basic residues" evidence="1">
    <location>
        <begin position="177"/>
        <end position="186"/>
    </location>
</feature>
<organism evidence="2 3">
    <name type="scientific">Mugilogobius chulae</name>
    <name type="common">yellowstripe goby</name>
    <dbReference type="NCBI Taxonomy" id="88201"/>
    <lineage>
        <taxon>Eukaryota</taxon>
        <taxon>Metazoa</taxon>
        <taxon>Chordata</taxon>
        <taxon>Craniata</taxon>
        <taxon>Vertebrata</taxon>
        <taxon>Euteleostomi</taxon>
        <taxon>Actinopterygii</taxon>
        <taxon>Neopterygii</taxon>
        <taxon>Teleostei</taxon>
        <taxon>Neoteleostei</taxon>
        <taxon>Acanthomorphata</taxon>
        <taxon>Gobiaria</taxon>
        <taxon>Gobiiformes</taxon>
        <taxon>Gobioidei</taxon>
        <taxon>Gobiidae</taxon>
        <taxon>Gobionellinae</taxon>
        <taxon>Mugilogobius</taxon>
    </lineage>
</organism>
<reference evidence="3" key="1">
    <citation type="submission" date="2024-04" db="EMBL/GenBank/DDBJ databases">
        <title>Salinicola lusitanus LLJ914,a marine bacterium isolated from the Okinawa Trough.</title>
        <authorList>
            <person name="Li J."/>
        </authorList>
    </citation>
    <scope>NUCLEOTIDE SEQUENCE [LARGE SCALE GENOMIC DNA]</scope>
</reference>
<protein>
    <submittedName>
        <fullName evidence="2">Uncharacterized protein</fullName>
    </submittedName>
</protein>
<feature type="compositionally biased region" description="Basic and acidic residues" evidence="1">
    <location>
        <begin position="239"/>
        <end position="253"/>
    </location>
</feature>
<name>A0AAW0MKV6_9GOBI</name>
<comment type="caution">
    <text evidence="2">The sequence shown here is derived from an EMBL/GenBank/DDBJ whole genome shotgun (WGS) entry which is preliminary data.</text>
</comment>